<keyword evidence="7 11" id="KW-0560">Oxidoreductase</keyword>
<dbReference type="PANTHER" id="PTHR24300:SF406">
    <property type="entry name" value="CYTOCHROME P450 2B6"/>
    <property type="match status" value="1"/>
</dbReference>
<dbReference type="EC" id="1.14.14.1" evidence="11"/>
<dbReference type="InterPro" id="IPR008068">
    <property type="entry name" value="Cyt_P450_E_grp-I_CYP2B-like"/>
</dbReference>
<evidence type="ECO:0000313" key="13">
    <source>
        <dbReference type="Proteomes" id="UP001488838"/>
    </source>
</evidence>
<dbReference type="GO" id="GO:0016712">
    <property type="term" value="F:oxidoreductase activity, acting on paired donors, with incorporation or reduction of molecular oxygen, reduced flavin or flavoprotein as one donor, and incorporation of one atom of oxygen"/>
    <property type="evidence" value="ECO:0007669"/>
    <property type="project" value="UniProtKB-EC"/>
</dbReference>
<dbReference type="SUPFAM" id="SSF48264">
    <property type="entry name" value="Cytochrome P450"/>
    <property type="match status" value="1"/>
</dbReference>
<name>A0AAW0H8H5_MYOGA</name>
<evidence type="ECO:0000256" key="8">
    <source>
        <dbReference type="ARBA" id="ARBA00023004"/>
    </source>
</evidence>
<dbReference type="AlphaFoldDB" id="A0AAW0H8H5"/>
<comment type="caution">
    <text evidence="12">The sequence shown here is derived from an EMBL/GenBank/DDBJ whole genome shotgun (WGS) entry which is preliminary data.</text>
</comment>
<dbReference type="PRINTS" id="PR01685">
    <property type="entry name" value="EP450ICYP2B"/>
</dbReference>
<evidence type="ECO:0000313" key="12">
    <source>
        <dbReference type="EMBL" id="KAK7797457.1"/>
    </source>
</evidence>
<feature type="non-terminal residue" evidence="12">
    <location>
        <position position="1"/>
    </location>
</feature>
<dbReference type="InterPro" id="IPR001128">
    <property type="entry name" value="Cyt_P450"/>
</dbReference>
<comment type="function">
    <text evidence="11">Cytochromes P450 are a group of heme-thiolate monooxygenases. In liver microsomes, this enzyme is involved in an NADPH-dependent electron transport pathway. It oxidizes a variety of structurally unrelated compounds, including steroids, fatty acids, and xenobiotics.</text>
</comment>
<evidence type="ECO:0000256" key="7">
    <source>
        <dbReference type="ARBA" id="ARBA00023002"/>
    </source>
</evidence>
<keyword evidence="10" id="KW-0472">Membrane</keyword>
<evidence type="ECO:0000256" key="10">
    <source>
        <dbReference type="ARBA" id="ARBA00023136"/>
    </source>
</evidence>
<keyword evidence="9 11" id="KW-0503">Monooxygenase</keyword>
<keyword evidence="8 11" id="KW-0408">Iron</keyword>
<dbReference type="FunFam" id="1.10.630.10:FF:000238">
    <property type="entry name" value="Cytochrome P450 2A6"/>
    <property type="match status" value="1"/>
</dbReference>
<keyword evidence="13" id="KW-1185">Reference proteome</keyword>
<comment type="subcellular location">
    <subcellularLocation>
        <location evidence="11">Endoplasmic reticulum membrane</location>
        <topology evidence="11">Peripheral membrane protein</topology>
    </subcellularLocation>
    <subcellularLocation>
        <location evidence="11">Microsome membrane</location>
        <topology evidence="11">Peripheral membrane protein</topology>
    </subcellularLocation>
</comment>
<evidence type="ECO:0000256" key="4">
    <source>
        <dbReference type="ARBA" id="ARBA00022723"/>
    </source>
</evidence>
<dbReference type="InterPro" id="IPR036396">
    <property type="entry name" value="Cyt_P450_sf"/>
</dbReference>
<evidence type="ECO:0000256" key="1">
    <source>
        <dbReference type="ARBA" id="ARBA00001971"/>
    </source>
</evidence>
<keyword evidence="3 11" id="KW-0349">Heme</keyword>
<dbReference type="GO" id="GO:0005506">
    <property type="term" value="F:iron ion binding"/>
    <property type="evidence" value="ECO:0007669"/>
    <property type="project" value="UniProtKB-UniRule"/>
</dbReference>
<keyword evidence="5 11" id="KW-0256">Endoplasmic reticulum</keyword>
<organism evidence="12 13">
    <name type="scientific">Myodes glareolus</name>
    <name type="common">Bank vole</name>
    <name type="synonym">Clethrionomys glareolus</name>
    <dbReference type="NCBI Taxonomy" id="447135"/>
    <lineage>
        <taxon>Eukaryota</taxon>
        <taxon>Metazoa</taxon>
        <taxon>Chordata</taxon>
        <taxon>Craniata</taxon>
        <taxon>Vertebrata</taxon>
        <taxon>Euteleostomi</taxon>
        <taxon>Mammalia</taxon>
        <taxon>Eutheria</taxon>
        <taxon>Euarchontoglires</taxon>
        <taxon>Glires</taxon>
        <taxon>Rodentia</taxon>
        <taxon>Myomorpha</taxon>
        <taxon>Muroidea</taxon>
        <taxon>Cricetidae</taxon>
        <taxon>Arvicolinae</taxon>
        <taxon>Myodes</taxon>
    </lineage>
</organism>
<comment type="similarity">
    <text evidence="2 11">Belongs to the cytochrome P450 family.</text>
</comment>
<dbReference type="InterPro" id="IPR050182">
    <property type="entry name" value="Cytochrome_P450_fam2"/>
</dbReference>
<comment type="cofactor">
    <cofactor evidence="1 11">
        <name>heme</name>
        <dbReference type="ChEBI" id="CHEBI:30413"/>
    </cofactor>
</comment>
<evidence type="ECO:0000256" key="11">
    <source>
        <dbReference type="RuleBase" id="RU368046"/>
    </source>
</evidence>
<dbReference type="GO" id="GO:0020037">
    <property type="term" value="F:heme binding"/>
    <property type="evidence" value="ECO:0007669"/>
    <property type="project" value="UniProtKB-UniRule"/>
</dbReference>
<gene>
    <name evidence="12" type="ORF">U0070_006658</name>
</gene>
<evidence type="ECO:0000256" key="5">
    <source>
        <dbReference type="ARBA" id="ARBA00022824"/>
    </source>
</evidence>
<proteinExistence type="inferred from homology"/>
<dbReference type="Pfam" id="PF00067">
    <property type="entry name" value="p450"/>
    <property type="match status" value="1"/>
</dbReference>
<dbReference type="PANTHER" id="PTHR24300">
    <property type="entry name" value="CYTOCHROME P450 508A4-RELATED"/>
    <property type="match status" value="1"/>
</dbReference>
<dbReference type="Gene3D" id="1.10.630.10">
    <property type="entry name" value="Cytochrome P450"/>
    <property type="match status" value="1"/>
</dbReference>
<dbReference type="Proteomes" id="UP001488838">
    <property type="component" value="Unassembled WGS sequence"/>
</dbReference>
<protein>
    <recommendedName>
        <fullName evidence="11">Cytochrome P450</fullName>
        <ecNumber evidence="11">1.14.14.1</ecNumber>
    </recommendedName>
</protein>
<sequence>PQTEGVVGGVCVTIYQSVSRCFHSVTTSALTNPNPGIREKYGDVFTVHLGPRPVVMLCGTEAIREALVDQAEAFSGRGTVAVVEPIVQGYGEQWKILQRFSLTTMRDFGMGKRDVEERIQEEAQCLVEDLRKSQGAPLDPTFLFQCITANIICSIVFGERFDYKDRQFLCLLDLFYQTFSLISSFSSQVFELFSGFLKYFPGAHKQIFKNVQEILNYIGHNVEKHRTTLDPSNPRDFIDTHLLRMEKEKSNQHTEFHHQNLMMSVLSLFFAGTESSSTTLRYGFLLMLKYPHVA</sequence>
<dbReference type="PRINTS" id="PR00463">
    <property type="entry name" value="EP450I"/>
</dbReference>
<accession>A0AAW0H8H5</accession>
<evidence type="ECO:0000256" key="2">
    <source>
        <dbReference type="ARBA" id="ARBA00010617"/>
    </source>
</evidence>
<comment type="catalytic activity">
    <reaction evidence="11">
        <text>an organic molecule + reduced [NADPH--hemoprotein reductase] + O2 = an alcohol + oxidized [NADPH--hemoprotein reductase] + H2O + H(+)</text>
        <dbReference type="Rhea" id="RHEA:17149"/>
        <dbReference type="Rhea" id="RHEA-COMP:11964"/>
        <dbReference type="Rhea" id="RHEA-COMP:11965"/>
        <dbReference type="ChEBI" id="CHEBI:15377"/>
        <dbReference type="ChEBI" id="CHEBI:15378"/>
        <dbReference type="ChEBI" id="CHEBI:15379"/>
        <dbReference type="ChEBI" id="CHEBI:30879"/>
        <dbReference type="ChEBI" id="CHEBI:57618"/>
        <dbReference type="ChEBI" id="CHEBI:58210"/>
        <dbReference type="ChEBI" id="CHEBI:142491"/>
        <dbReference type="EC" id="1.14.14.1"/>
    </reaction>
</comment>
<evidence type="ECO:0000256" key="6">
    <source>
        <dbReference type="ARBA" id="ARBA00022848"/>
    </source>
</evidence>
<dbReference type="GO" id="GO:0019373">
    <property type="term" value="P:epoxygenase P450 pathway"/>
    <property type="evidence" value="ECO:0007669"/>
    <property type="project" value="TreeGrafter"/>
</dbReference>
<dbReference type="EMBL" id="JBBHLL010000833">
    <property type="protein sequence ID" value="KAK7797457.1"/>
    <property type="molecule type" value="Genomic_DNA"/>
</dbReference>
<dbReference type="InterPro" id="IPR002401">
    <property type="entry name" value="Cyt_P450_E_grp-I"/>
</dbReference>
<evidence type="ECO:0000256" key="3">
    <source>
        <dbReference type="ARBA" id="ARBA00022617"/>
    </source>
</evidence>
<reference evidence="12 13" key="1">
    <citation type="journal article" date="2023" name="bioRxiv">
        <title>Conserved and derived expression patterns and positive selection on dental genes reveal complex evolutionary context of ever-growing rodent molars.</title>
        <authorList>
            <person name="Calamari Z.T."/>
            <person name="Song A."/>
            <person name="Cohen E."/>
            <person name="Akter M."/>
            <person name="Roy R.D."/>
            <person name="Hallikas O."/>
            <person name="Christensen M.M."/>
            <person name="Li P."/>
            <person name="Marangoni P."/>
            <person name="Jernvall J."/>
            <person name="Klein O.D."/>
        </authorList>
    </citation>
    <scope>NUCLEOTIDE SEQUENCE [LARGE SCALE GENOMIC DNA]</scope>
    <source>
        <strain evidence="12">V071</strain>
    </source>
</reference>
<keyword evidence="4 11" id="KW-0479">Metal-binding</keyword>
<dbReference type="GO" id="GO:0005789">
    <property type="term" value="C:endoplasmic reticulum membrane"/>
    <property type="evidence" value="ECO:0007669"/>
    <property type="project" value="UniProtKB-SubCell"/>
</dbReference>
<dbReference type="GO" id="GO:0006805">
    <property type="term" value="P:xenobiotic metabolic process"/>
    <property type="evidence" value="ECO:0007669"/>
    <property type="project" value="TreeGrafter"/>
</dbReference>
<evidence type="ECO:0000256" key="9">
    <source>
        <dbReference type="ARBA" id="ARBA00023033"/>
    </source>
</evidence>
<dbReference type="GO" id="GO:0008392">
    <property type="term" value="F:arachidonate epoxygenase activity"/>
    <property type="evidence" value="ECO:0007669"/>
    <property type="project" value="TreeGrafter"/>
</dbReference>
<keyword evidence="6 11" id="KW-0492">Microsome</keyword>
<feature type="non-terminal residue" evidence="12">
    <location>
        <position position="294"/>
    </location>
</feature>